<gene>
    <name evidence="3" type="ORF">CSOJ01_03022</name>
</gene>
<name>A0A8H6JNB0_9PEZI</name>
<dbReference type="InterPro" id="IPR036864">
    <property type="entry name" value="Zn2-C6_fun-type_DNA-bd_sf"/>
</dbReference>
<feature type="region of interest" description="Disordered" evidence="2">
    <location>
        <begin position="486"/>
        <end position="506"/>
    </location>
</feature>
<dbReference type="AlphaFoldDB" id="A0A8H6JNB0"/>
<keyword evidence="1" id="KW-0539">Nucleus</keyword>
<sequence>MRRQNSSCDQCRKGKRACDAGAVKDLQLCLDAELQWEVGRSFIDVPVVLWSRVTNHAKLDWKDVLGPCSNCRKTKKSCTFDWVRSQQLQIRERRQSFASETHPTPSRKRIKSTHDHAALSSEGILGWDINYDGSFQTFTSDAANLLNDPGLLALSEPVFEPSSYGNFTLSPINDTASNESFAEDLSLIWPASESTSSLSCTSDALPEWDDFTTNPLSHVPHPTTTHHQAAARAAEKSRKRPAGQRRRSQKLGMMSEFSPTQRMMDRTNGGLLTDNLMRLYHDVMEGALACWLTEQNCPYLGLSSSSEDGASDMSLGFPNRIYRRVIRLDRSLGALGIKPLAPSEDRKAARALHVSIMAFTAQWAQGSRRSRARYRSPGDESVLSGMVEEFDEALQVSLWNQARRALDDCAEVDSFKLAFAELVFGLTQKYVADTEDSGLDTCIDVEGRVFSEQIRRAFDKDHNLYLERAARRLHVLKRRSECYEKRAATTQSDKPGKQRATKAKGSEEKRTMELIFWLAVMFDTLSAAITERPVTVSDEESQENGTVDLAEKKGNMENEKPGYRWNDRVIIKRHQKLAPLRWPCPEDSISRELRDAAPVKVLLFRKITRLQTLSTRGARGPAIEDAIEDALSVYRHWNMTYGPLFQDCIQHHSSLPSKVQSWYVCLLGHWLLAAMILSDCVALADEQGLGVEAQAQGRTEADLVASLRETSSRMVSDLARVSAPQECDVGSFSDLHPAIYEGAVLTEPWTMVLIRSFAMGGTLLLHEATEFEQSASSVHVAEDLFSRCEDCIKALWYLGRKSSLSRQVAGMLASGLQEERLKLFGFGAHFTQAQRLAMSSQFVVM</sequence>
<dbReference type="Proteomes" id="UP000652219">
    <property type="component" value="Unassembled WGS sequence"/>
</dbReference>
<feature type="region of interest" description="Disordered" evidence="2">
    <location>
        <begin position="216"/>
        <end position="255"/>
    </location>
</feature>
<evidence type="ECO:0000256" key="2">
    <source>
        <dbReference type="SAM" id="MobiDB-lite"/>
    </source>
</evidence>
<dbReference type="InterPro" id="IPR050797">
    <property type="entry name" value="Carb_Metab_Trans_Reg"/>
</dbReference>
<keyword evidence="4" id="KW-1185">Reference proteome</keyword>
<dbReference type="GO" id="GO:0000981">
    <property type="term" value="F:DNA-binding transcription factor activity, RNA polymerase II-specific"/>
    <property type="evidence" value="ECO:0007669"/>
    <property type="project" value="InterPro"/>
</dbReference>
<dbReference type="GO" id="GO:0008270">
    <property type="term" value="F:zinc ion binding"/>
    <property type="evidence" value="ECO:0007669"/>
    <property type="project" value="InterPro"/>
</dbReference>
<protein>
    <submittedName>
        <fullName evidence="3">C6 zinc finger domain-containing protein</fullName>
    </submittedName>
</protein>
<feature type="compositionally biased region" description="Low complexity" evidence="2">
    <location>
        <begin position="220"/>
        <end position="232"/>
    </location>
</feature>
<evidence type="ECO:0000313" key="4">
    <source>
        <dbReference type="Proteomes" id="UP000652219"/>
    </source>
</evidence>
<dbReference type="Gene3D" id="4.10.240.10">
    <property type="entry name" value="Zn(2)-C6 fungal-type DNA-binding domain"/>
    <property type="match status" value="1"/>
</dbReference>
<feature type="region of interest" description="Disordered" evidence="2">
    <location>
        <begin position="93"/>
        <end position="113"/>
    </location>
</feature>
<organism evidence="3 4">
    <name type="scientific">Colletotrichum sojae</name>
    <dbReference type="NCBI Taxonomy" id="2175907"/>
    <lineage>
        <taxon>Eukaryota</taxon>
        <taxon>Fungi</taxon>
        <taxon>Dikarya</taxon>
        <taxon>Ascomycota</taxon>
        <taxon>Pezizomycotina</taxon>
        <taxon>Sordariomycetes</taxon>
        <taxon>Hypocreomycetidae</taxon>
        <taxon>Glomerellales</taxon>
        <taxon>Glomerellaceae</taxon>
        <taxon>Colletotrichum</taxon>
        <taxon>Colletotrichum orchidearum species complex</taxon>
    </lineage>
</organism>
<proteinExistence type="predicted"/>
<dbReference type="EMBL" id="WIGN01000028">
    <property type="protein sequence ID" value="KAF6816399.1"/>
    <property type="molecule type" value="Genomic_DNA"/>
</dbReference>
<evidence type="ECO:0000313" key="3">
    <source>
        <dbReference type="EMBL" id="KAF6816399.1"/>
    </source>
</evidence>
<reference evidence="3 4" key="1">
    <citation type="journal article" date="2020" name="Phytopathology">
        <title>Genome Sequence Resources of Colletotrichum truncatum, C. plurivorum, C. musicola, and C. sojae: Four Species Pathogenic to Soybean (Glycine max).</title>
        <authorList>
            <person name="Rogerio F."/>
            <person name="Boufleur T.R."/>
            <person name="Ciampi-Guillardi M."/>
            <person name="Sukno S.A."/>
            <person name="Thon M.R."/>
            <person name="Massola Junior N.S."/>
            <person name="Baroncelli R."/>
        </authorList>
    </citation>
    <scope>NUCLEOTIDE SEQUENCE [LARGE SCALE GENOMIC DNA]</scope>
    <source>
        <strain evidence="3 4">LFN0009</strain>
    </source>
</reference>
<dbReference type="PANTHER" id="PTHR31668">
    <property type="entry name" value="GLUCOSE TRANSPORT TRANSCRIPTION REGULATOR RGT1-RELATED-RELATED"/>
    <property type="match status" value="1"/>
</dbReference>
<comment type="caution">
    <text evidence="3">The sequence shown here is derived from an EMBL/GenBank/DDBJ whole genome shotgun (WGS) entry which is preliminary data.</text>
</comment>
<feature type="compositionally biased region" description="Basic residues" evidence="2">
    <location>
        <begin position="237"/>
        <end position="249"/>
    </location>
</feature>
<evidence type="ECO:0000256" key="1">
    <source>
        <dbReference type="ARBA" id="ARBA00023242"/>
    </source>
</evidence>
<accession>A0A8H6JNB0</accession>